<dbReference type="PROSITE" id="PS50280">
    <property type="entry name" value="SET"/>
    <property type="match status" value="1"/>
</dbReference>
<dbReference type="PANTHER" id="PTHR47332">
    <property type="entry name" value="SET DOMAIN-CONTAINING PROTEIN 5"/>
    <property type="match status" value="1"/>
</dbReference>
<accession>A0A9P4NJG6</accession>
<dbReference type="Proteomes" id="UP000800235">
    <property type="component" value="Unassembled WGS sequence"/>
</dbReference>
<sequence>MDNSDHPYQRLQVPKDAPVILKATSRKGWGAFASRAIKKGALIMKEQPLFTIHKHQDDIKDRDVLAALQRLTPTEKEQFLCLRDKGITLFRFVNQAFAENSFALSTDPPIHGAFLIHSRINHSCIPNAKIPEPGDNAVSSFAVRDIAKGEEITFCYNTDFQCRTRADRHRELRFVCECKACQLGTPFQKASDMRRLLIRGSQYLTLGVDLKGEKSAIIIDRNLRRVAENLLISLSTRLIYLLLGMALLEEEGLMDHFQEERMSPGILQIAGMFATESNMKIAILAVAQETWLEKFCIATKLYGQADRADREVSAALRSMHGLTV</sequence>
<evidence type="ECO:0000259" key="1">
    <source>
        <dbReference type="PROSITE" id="PS50280"/>
    </source>
</evidence>
<keyword evidence="3" id="KW-1185">Reference proteome</keyword>
<dbReference type="InterPro" id="IPR046341">
    <property type="entry name" value="SET_dom_sf"/>
</dbReference>
<reference evidence="2" key="1">
    <citation type="journal article" date="2020" name="Stud. Mycol.">
        <title>101 Dothideomycetes genomes: a test case for predicting lifestyles and emergence of pathogens.</title>
        <authorList>
            <person name="Haridas S."/>
            <person name="Albert R."/>
            <person name="Binder M."/>
            <person name="Bloem J."/>
            <person name="Labutti K."/>
            <person name="Salamov A."/>
            <person name="Andreopoulos B."/>
            <person name="Baker S."/>
            <person name="Barry K."/>
            <person name="Bills G."/>
            <person name="Bluhm B."/>
            <person name="Cannon C."/>
            <person name="Castanera R."/>
            <person name="Culley D."/>
            <person name="Daum C."/>
            <person name="Ezra D."/>
            <person name="Gonzalez J."/>
            <person name="Henrissat B."/>
            <person name="Kuo A."/>
            <person name="Liang C."/>
            <person name="Lipzen A."/>
            <person name="Lutzoni F."/>
            <person name="Magnuson J."/>
            <person name="Mondo S."/>
            <person name="Nolan M."/>
            <person name="Ohm R."/>
            <person name="Pangilinan J."/>
            <person name="Park H.-J."/>
            <person name="Ramirez L."/>
            <person name="Alfaro M."/>
            <person name="Sun H."/>
            <person name="Tritt A."/>
            <person name="Yoshinaga Y."/>
            <person name="Zwiers L.-H."/>
            <person name="Turgeon B."/>
            <person name="Goodwin S."/>
            <person name="Spatafora J."/>
            <person name="Crous P."/>
            <person name="Grigoriev I."/>
        </authorList>
    </citation>
    <scope>NUCLEOTIDE SEQUENCE</scope>
    <source>
        <strain evidence="2">CBS 130266</strain>
    </source>
</reference>
<dbReference type="Pfam" id="PF00856">
    <property type="entry name" value="SET"/>
    <property type="match status" value="1"/>
</dbReference>
<dbReference type="AlphaFoldDB" id="A0A9P4NJG6"/>
<dbReference type="EMBL" id="MU007081">
    <property type="protein sequence ID" value="KAF2423483.1"/>
    <property type="molecule type" value="Genomic_DNA"/>
</dbReference>
<proteinExistence type="predicted"/>
<dbReference type="CDD" id="cd20071">
    <property type="entry name" value="SET_SMYD"/>
    <property type="match status" value="1"/>
</dbReference>
<dbReference type="InterPro" id="IPR001214">
    <property type="entry name" value="SET_dom"/>
</dbReference>
<evidence type="ECO:0000313" key="3">
    <source>
        <dbReference type="Proteomes" id="UP000800235"/>
    </source>
</evidence>
<evidence type="ECO:0000313" key="2">
    <source>
        <dbReference type="EMBL" id="KAF2423483.1"/>
    </source>
</evidence>
<dbReference type="InterPro" id="IPR053185">
    <property type="entry name" value="SET_domain_protein"/>
</dbReference>
<name>A0A9P4NJG6_9PEZI</name>
<dbReference type="SUPFAM" id="SSF82199">
    <property type="entry name" value="SET domain"/>
    <property type="match status" value="1"/>
</dbReference>
<dbReference type="PANTHER" id="PTHR47332:SF4">
    <property type="entry name" value="SET DOMAIN-CONTAINING PROTEIN 5"/>
    <property type="match status" value="1"/>
</dbReference>
<gene>
    <name evidence="2" type="ORF">EJ08DRAFT_618639</name>
</gene>
<dbReference type="SMART" id="SM00317">
    <property type="entry name" value="SET"/>
    <property type="match status" value="1"/>
</dbReference>
<comment type="caution">
    <text evidence="2">The sequence shown here is derived from an EMBL/GenBank/DDBJ whole genome shotgun (WGS) entry which is preliminary data.</text>
</comment>
<dbReference type="OrthoDB" id="265717at2759"/>
<dbReference type="Gene3D" id="2.170.270.10">
    <property type="entry name" value="SET domain"/>
    <property type="match status" value="1"/>
</dbReference>
<feature type="domain" description="SET" evidence="1">
    <location>
        <begin position="17"/>
        <end position="157"/>
    </location>
</feature>
<protein>
    <submittedName>
        <fullName evidence="2">SET domain-containing protein</fullName>
    </submittedName>
</protein>
<organism evidence="2 3">
    <name type="scientific">Tothia fuscella</name>
    <dbReference type="NCBI Taxonomy" id="1048955"/>
    <lineage>
        <taxon>Eukaryota</taxon>
        <taxon>Fungi</taxon>
        <taxon>Dikarya</taxon>
        <taxon>Ascomycota</taxon>
        <taxon>Pezizomycotina</taxon>
        <taxon>Dothideomycetes</taxon>
        <taxon>Pleosporomycetidae</taxon>
        <taxon>Venturiales</taxon>
        <taxon>Cylindrosympodiaceae</taxon>
        <taxon>Tothia</taxon>
    </lineage>
</organism>